<feature type="transmembrane region" description="Helical" evidence="1">
    <location>
        <begin position="105"/>
        <end position="128"/>
    </location>
</feature>
<keyword evidence="1" id="KW-0812">Transmembrane</keyword>
<accession>I5AWL2</accession>
<reference evidence="2 3" key="1">
    <citation type="submission" date="2010-08" db="EMBL/GenBank/DDBJ databases">
        <authorList>
            <consortium name="US DOE Joint Genome Institute (JGI-PGF)"/>
            <person name="Lucas S."/>
            <person name="Copeland A."/>
            <person name="Lapidus A."/>
            <person name="Cheng J.-F."/>
            <person name="Bruce D."/>
            <person name="Goodwin L."/>
            <person name="Pitluck S."/>
            <person name="Land M.L."/>
            <person name="Hauser L."/>
            <person name="Chang Y.-J."/>
            <person name="Anderson I.J."/>
            <person name="Johnson E."/>
            <person name="Mulhopadhyay B."/>
            <person name="Kyrpides N."/>
            <person name="Woyke T.J."/>
        </authorList>
    </citation>
    <scope>NUCLEOTIDE SEQUENCE [LARGE SCALE GENOMIC DNA]</scope>
    <source>
        <strain evidence="2 3">6</strain>
    </source>
</reference>
<name>I5AWL2_EUBC6</name>
<feature type="transmembrane region" description="Helical" evidence="1">
    <location>
        <begin position="326"/>
        <end position="344"/>
    </location>
</feature>
<feature type="transmembrane region" description="Helical" evidence="1">
    <location>
        <begin position="302"/>
        <end position="320"/>
    </location>
</feature>
<evidence type="ECO:0000256" key="1">
    <source>
        <dbReference type="SAM" id="Phobius"/>
    </source>
</evidence>
<gene>
    <name evidence="2" type="ORF">EubceDRAFT1_2459</name>
</gene>
<dbReference type="eggNOG" id="ENOG502ZC8C">
    <property type="taxonomic scope" value="Bacteria"/>
</dbReference>
<organism evidence="2 3">
    <name type="scientific">Eubacterium cellulosolvens (strain ATCC 43171 / JCM 9499 / 6)</name>
    <name type="common">Cillobacterium cellulosolvens</name>
    <dbReference type="NCBI Taxonomy" id="633697"/>
    <lineage>
        <taxon>Bacteria</taxon>
        <taxon>Bacillati</taxon>
        <taxon>Bacillota</taxon>
        <taxon>Clostridia</taxon>
        <taxon>Eubacteriales</taxon>
        <taxon>Eubacteriaceae</taxon>
        <taxon>Eubacterium</taxon>
    </lineage>
</organism>
<feature type="transmembrane region" description="Helical" evidence="1">
    <location>
        <begin position="72"/>
        <end position="93"/>
    </location>
</feature>
<feature type="transmembrane region" description="Helical" evidence="1">
    <location>
        <begin position="12"/>
        <end position="31"/>
    </location>
</feature>
<protein>
    <recommendedName>
        <fullName evidence="4">Glucosyl transferase GtrII</fullName>
    </recommendedName>
</protein>
<dbReference type="STRING" id="633697.EubceDRAFT1_2459"/>
<keyword evidence="3" id="KW-1185">Reference proteome</keyword>
<feature type="transmembrane region" description="Helical" evidence="1">
    <location>
        <begin position="364"/>
        <end position="382"/>
    </location>
</feature>
<keyword evidence="1" id="KW-0472">Membrane</keyword>
<dbReference type="AlphaFoldDB" id="I5AWL2"/>
<evidence type="ECO:0000313" key="3">
    <source>
        <dbReference type="Proteomes" id="UP000005753"/>
    </source>
</evidence>
<feature type="transmembrane region" description="Helical" evidence="1">
    <location>
        <begin position="269"/>
        <end position="290"/>
    </location>
</feature>
<dbReference type="EMBL" id="CM001487">
    <property type="protein sequence ID" value="EIM58185.1"/>
    <property type="molecule type" value="Genomic_DNA"/>
</dbReference>
<evidence type="ECO:0008006" key="4">
    <source>
        <dbReference type="Google" id="ProtNLM"/>
    </source>
</evidence>
<reference evidence="2 3" key="2">
    <citation type="submission" date="2012-02" db="EMBL/GenBank/DDBJ databases">
        <title>Improved High-Quality Draft sequence of Eubacterium cellulosolvens 6.</title>
        <authorList>
            <consortium name="US DOE Joint Genome Institute"/>
            <person name="Lucas S."/>
            <person name="Han J."/>
            <person name="Lapidus A."/>
            <person name="Cheng J.-F."/>
            <person name="Goodwin L."/>
            <person name="Pitluck S."/>
            <person name="Peters L."/>
            <person name="Mikhailova N."/>
            <person name="Gu W."/>
            <person name="Detter J.C."/>
            <person name="Han C."/>
            <person name="Tapia R."/>
            <person name="Land M."/>
            <person name="Hauser L."/>
            <person name="Kyrpides N."/>
            <person name="Ivanova N."/>
            <person name="Pagani I."/>
            <person name="Johnson E."/>
            <person name="Mukhopadhyay B."/>
            <person name="Anderson I."/>
            <person name="Woyke T."/>
        </authorList>
    </citation>
    <scope>NUCLEOTIDE SEQUENCE [LARGE SCALE GENOMIC DNA]</scope>
    <source>
        <strain evidence="2 3">6</strain>
    </source>
</reference>
<keyword evidence="1" id="KW-1133">Transmembrane helix</keyword>
<sequence>MSFTVKRKLATILSGVITGLIGHLFVITNILKNHDNMHFMNSNGVGLSSGRWFLTLLDDTMRPLFGNLNLQALNNIMCICLLAIAAYVIVLIFDMHDLVHCGAWSAVFVAFPTIGDTLIFAFTSHYYAFAILMTATGVYLTIKFRFGFLVGALLSACSLGIYQAYFPVMISLFMTLLICQSISENTTFISLLKRGFFYLGTLILSLIEYFVLLKICMFAYDIKLTNYQGISSMGKINIHEIPRIMSSSYKSFLKIPYDDYCDMDITSNWIIKAMLLVMIIISLYTLFLIIRKRKEVFKQTRWLLLVLLILYPFAISSIILMCYHAYIYTMMVFGVVMIYLMPLVIYEQGCLGVDKPLSPVKAKWFQKAIASGLMIITLVYYVQNNANYTLLYYANQQSYNYWNSVVTQIKDTEGFRADMPWAFIGNVKDPLYENPWAEYVDLYGGLQANLLNIYSRRDCIRQFLGYNPVYKNGLDILKIKTSDYYKKMPCYPNYGSIRIVDNTVIVKFS</sequence>
<feature type="transmembrane region" description="Helical" evidence="1">
    <location>
        <begin position="148"/>
        <end position="176"/>
    </location>
</feature>
<dbReference type="HOGENOM" id="CLU_038687_0_0_9"/>
<dbReference type="InterPro" id="IPR025686">
    <property type="entry name" value="Glucos_trans_II"/>
</dbReference>
<evidence type="ECO:0000313" key="2">
    <source>
        <dbReference type="EMBL" id="EIM58185.1"/>
    </source>
</evidence>
<feature type="transmembrane region" description="Helical" evidence="1">
    <location>
        <begin position="196"/>
        <end position="220"/>
    </location>
</feature>
<dbReference type="Proteomes" id="UP000005753">
    <property type="component" value="Chromosome"/>
</dbReference>
<dbReference type="OrthoDB" id="1851717at2"/>
<proteinExistence type="predicted"/>
<dbReference type="Pfam" id="PF14264">
    <property type="entry name" value="Glucos_trans_II"/>
    <property type="match status" value="1"/>
</dbReference>